<comment type="similarity">
    <text evidence="1">Belongs to the CFAP97 family.</text>
</comment>
<protein>
    <recommendedName>
        <fullName evidence="4">Cilia- and flagella-associated protein 97</fullName>
    </recommendedName>
</protein>
<feature type="compositionally biased region" description="Basic and acidic residues" evidence="2">
    <location>
        <begin position="244"/>
        <end position="253"/>
    </location>
</feature>
<evidence type="ECO:0000313" key="3">
    <source>
        <dbReference type="EMBL" id="CAE2339107.1"/>
    </source>
</evidence>
<evidence type="ECO:0000256" key="2">
    <source>
        <dbReference type="SAM" id="MobiDB-lite"/>
    </source>
</evidence>
<dbReference type="PANTHER" id="PTHR23035">
    <property type="entry name" value="CILIA- AND FLAGELLA-ASSOCIATED PROTEIN 97-RELATED"/>
    <property type="match status" value="1"/>
</dbReference>
<evidence type="ECO:0000256" key="1">
    <source>
        <dbReference type="ARBA" id="ARBA00008315"/>
    </source>
</evidence>
<proteinExistence type="inferred from homology"/>
<reference evidence="3" key="1">
    <citation type="submission" date="2021-01" db="EMBL/GenBank/DDBJ databases">
        <authorList>
            <person name="Corre E."/>
            <person name="Pelletier E."/>
            <person name="Niang G."/>
            <person name="Scheremetjew M."/>
            <person name="Finn R."/>
            <person name="Kale V."/>
            <person name="Holt S."/>
            <person name="Cochrane G."/>
            <person name="Meng A."/>
            <person name="Brown T."/>
            <person name="Cohen L."/>
        </authorList>
    </citation>
    <scope>NUCLEOTIDE SEQUENCE</scope>
    <source>
        <strain evidence="3">CCMP 2712</strain>
    </source>
</reference>
<organism evidence="3">
    <name type="scientific">Guillardia theta</name>
    <name type="common">Cryptophyte</name>
    <name type="synonym">Cryptomonas phi</name>
    <dbReference type="NCBI Taxonomy" id="55529"/>
    <lineage>
        <taxon>Eukaryota</taxon>
        <taxon>Cryptophyceae</taxon>
        <taxon>Pyrenomonadales</taxon>
        <taxon>Geminigeraceae</taxon>
        <taxon>Guillardia</taxon>
    </lineage>
</organism>
<feature type="compositionally biased region" description="Basic and acidic residues" evidence="2">
    <location>
        <begin position="260"/>
        <end position="274"/>
    </location>
</feature>
<evidence type="ECO:0008006" key="4">
    <source>
        <dbReference type="Google" id="ProtNLM"/>
    </source>
</evidence>
<dbReference type="EMBL" id="HBKN01048657">
    <property type="protein sequence ID" value="CAE2339107.1"/>
    <property type="molecule type" value="Transcribed_RNA"/>
</dbReference>
<feature type="compositionally biased region" description="Basic and acidic residues" evidence="2">
    <location>
        <begin position="186"/>
        <end position="201"/>
    </location>
</feature>
<accession>A0A7S4PM62</accession>
<dbReference type="InterPro" id="IPR029488">
    <property type="entry name" value="Hmw/CFAP97"/>
</dbReference>
<dbReference type="PANTHER" id="PTHR23035:SF2">
    <property type="entry name" value="KIAA1430 HOMOLOGUE"/>
    <property type="match status" value="1"/>
</dbReference>
<name>A0A7S4PM62_GUITH</name>
<dbReference type="InterPro" id="IPR038791">
    <property type="entry name" value="Cfap97/Hemingway"/>
</dbReference>
<dbReference type="Pfam" id="PF13879">
    <property type="entry name" value="Hmw_CFAP97"/>
    <property type="match status" value="1"/>
</dbReference>
<sequence>MPSSMLMRYRPPLTGLESHLSGLDVLRKKDFDHKTELHKSRLKNMKPMIDNKPPATTNMKHLQFNRKKREMDFQRYSAIEKENFRLLDKMSRIMVRNAADSVFGEHTNLNCPALDGERARKRRNDKLIEQNQLIGRRLREAKPYYSLAEWDKHTNRTHSLMSHICKYPNQVFPARDSFHSLTAKDSHDELDVGKESLRSRVSEMSSGSGHTKVLRRRPLPSLNSHKGPRNRNGAESAPPILDGDADKLNDLHESAAANAKGEEGRESQREKERSATTGDVDLSAMDQSRESASYSFEFEGDSKIED</sequence>
<gene>
    <name evidence="3" type="ORF">GTHE00462_LOCUS38033</name>
</gene>
<feature type="region of interest" description="Disordered" evidence="2">
    <location>
        <begin position="186"/>
        <end position="306"/>
    </location>
</feature>
<dbReference type="AlphaFoldDB" id="A0A7S4PM62"/>